<protein>
    <submittedName>
        <fullName evidence="1">Uncharacterized protein</fullName>
    </submittedName>
</protein>
<comment type="caution">
    <text evidence="1">The sequence shown here is derived from an EMBL/GenBank/DDBJ whole genome shotgun (WGS) entry which is preliminary data.</text>
</comment>
<name>A0A1S9RTX2_PENBI</name>
<reference evidence="2" key="1">
    <citation type="submission" date="2015-09" db="EMBL/GenBank/DDBJ databases">
        <authorList>
            <person name="Fill T.P."/>
            <person name="Baretta J.F."/>
            <person name="de Almeida L.G."/>
            <person name="Rocha M."/>
            <person name="de Souza D.H."/>
            <person name="Malavazi I."/>
            <person name="Cerdeira L.T."/>
            <person name="Hong H."/>
            <person name="Samborskyy M."/>
            <person name="de Vasconcelos A.T."/>
            <person name="Leadlay P."/>
            <person name="Rodrigues-Filho E."/>
        </authorList>
    </citation>
    <scope>NUCLEOTIDE SEQUENCE [LARGE SCALE GENOMIC DNA]</scope>
    <source>
        <strain evidence="2">LaBioMMi 136</strain>
    </source>
</reference>
<dbReference type="AlphaFoldDB" id="A0A1S9RTX2"/>
<dbReference type="Proteomes" id="UP000190744">
    <property type="component" value="Unassembled WGS sequence"/>
</dbReference>
<organism evidence="1 2">
    <name type="scientific">Penicillium brasilianum</name>
    <dbReference type="NCBI Taxonomy" id="104259"/>
    <lineage>
        <taxon>Eukaryota</taxon>
        <taxon>Fungi</taxon>
        <taxon>Dikarya</taxon>
        <taxon>Ascomycota</taxon>
        <taxon>Pezizomycotina</taxon>
        <taxon>Eurotiomycetes</taxon>
        <taxon>Eurotiomycetidae</taxon>
        <taxon>Eurotiales</taxon>
        <taxon>Aspergillaceae</taxon>
        <taxon>Penicillium</taxon>
    </lineage>
</organism>
<gene>
    <name evidence="1" type="ORF">PEBR_10089</name>
</gene>
<proteinExistence type="predicted"/>
<dbReference type="EMBL" id="LJBN01000116">
    <property type="protein sequence ID" value="OOQ88974.1"/>
    <property type="molecule type" value="Genomic_DNA"/>
</dbReference>
<evidence type="ECO:0000313" key="2">
    <source>
        <dbReference type="Proteomes" id="UP000190744"/>
    </source>
</evidence>
<sequence>MTSYNQSQLSQYRFDFVVAVTQASINATMKAYLSTCPEPEIKVCYVVGHDPVTSQVVPEEIPYEKLLELTDNVDPFTVDIPSSNPETCPNFQKLLKAKFMTGFKVRMGIPVGADLATIPDIVGLRADTATVKYNLVCSEFIVAALQNEWGTYSWLQKAQDPKKPWLYSATVDLRMGEVPDSAYSKLPQVVQDQIKNLSGSAFSIQQLLFDLSNAGLSSAPRIDGVDPGSALETILNRFFVSKYVANLRKMGDPMLGCAVVPKETDKSTLRLTDLNFSINPYIDPKTDDAILPPGTPEQNLACLNYLCAVDNHVLPPPTRFPWNWLQGNENADHDGIVSINRNNLRDWLEPSLQKVVKKHCPKPKVYAKHHDGNLLKLYVEVYFGPDLEDPVVERKDNGQTVMTMSYEGYSEDDDQAGSIELKYKYTVNVDFVGSNIIITQNVWVWYYAKAMSTSNHDVVVDDLQTDTYPITVSNGELIVGTADSKFEKRADPSDRNSFVGAFSGINRVTDSIQEQLAQLQSIKLETIPVSAMQGFVFPGGNTFTFKHAEFSEHQDLVAFIKYTS</sequence>
<evidence type="ECO:0000313" key="1">
    <source>
        <dbReference type="EMBL" id="OOQ88974.1"/>
    </source>
</evidence>
<accession>A0A1S9RTX2</accession>